<comment type="caution">
    <text evidence="1">The sequence shown here is derived from an EMBL/GenBank/DDBJ whole genome shotgun (WGS) entry which is preliminary data.</text>
</comment>
<organism evidence="1 2">
    <name type="scientific">Carpinus fangiana</name>
    <dbReference type="NCBI Taxonomy" id="176857"/>
    <lineage>
        <taxon>Eukaryota</taxon>
        <taxon>Viridiplantae</taxon>
        <taxon>Streptophyta</taxon>
        <taxon>Embryophyta</taxon>
        <taxon>Tracheophyta</taxon>
        <taxon>Spermatophyta</taxon>
        <taxon>Magnoliopsida</taxon>
        <taxon>eudicotyledons</taxon>
        <taxon>Gunneridae</taxon>
        <taxon>Pentapetalae</taxon>
        <taxon>rosids</taxon>
        <taxon>fabids</taxon>
        <taxon>Fagales</taxon>
        <taxon>Betulaceae</taxon>
        <taxon>Carpinus</taxon>
    </lineage>
</organism>
<sequence length="167" mass="19157">MPMNSSPSIFWTYDGDLLPMQDPSSLIQNYHTNILRFRDLPKIKVDIDEKLLHPSNHVLCLGNSPVIAISSIGFRERKLLLKGSAIFDCDTLYMIYEDNTRLRVGLDKVVRSDQAAKFVVLIALHVRRYIYISPQQATFGYHMSDSRPRNELSDLGRYSEQILPDNA</sequence>
<dbReference type="EMBL" id="VIBQ01000057">
    <property type="protein sequence ID" value="KAB8532582.1"/>
    <property type="molecule type" value="Genomic_DNA"/>
</dbReference>
<accession>A0A5N6L1A3</accession>
<protein>
    <submittedName>
        <fullName evidence="1">Uncharacterized protein</fullName>
    </submittedName>
</protein>
<reference evidence="1 2" key="1">
    <citation type="submission" date="2019-06" db="EMBL/GenBank/DDBJ databases">
        <title>A chromosomal-level reference genome of Carpinus fangiana (Coryloideae, Betulaceae).</title>
        <authorList>
            <person name="Yang X."/>
            <person name="Wang Z."/>
            <person name="Zhang L."/>
            <person name="Hao G."/>
            <person name="Liu J."/>
            <person name="Yang Y."/>
        </authorList>
    </citation>
    <scope>NUCLEOTIDE SEQUENCE [LARGE SCALE GENOMIC DNA]</scope>
    <source>
        <strain evidence="1">Cfa_2016G</strain>
        <tissue evidence="1">Leaf</tissue>
    </source>
</reference>
<gene>
    <name evidence="1" type="ORF">FH972_025527</name>
</gene>
<keyword evidence="2" id="KW-1185">Reference proteome</keyword>
<evidence type="ECO:0000313" key="1">
    <source>
        <dbReference type="EMBL" id="KAB8532582.1"/>
    </source>
</evidence>
<dbReference type="Proteomes" id="UP000327013">
    <property type="component" value="Unassembled WGS sequence"/>
</dbReference>
<dbReference type="AlphaFoldDB" id="A0A5N6L1A3"/>
<proteinExistence type="predicted"/>
<name>A0A5N6L1A3_9ROSI</name>
<evidence type="ECO:0000313" key="2">
    <source>
        <dbReference type="Proteomes" id="UP000327013"/>
    </source>
</evidence>